<keyword evidence="8" id="KW-0594">Phospholipid biosynthesis</keyword>
<protein>
    <recommendedName>
        <fullName evidence="11">Glycerol-3-phosphate acyltransferase</fullName>
    </recommendedName>
</protein>
<keyword evidence="9" id="KW-1208">Phospholipid metabolism</keyword>
<keyword evidence="5" id="KW-1133">Transmembrane helix</keyword>
<dbReference type="GO" id="GO:0043772">
    <property type="term" value="F:acyl-phosphate glycerol-3-phosphate acyltransferase activity"/>
    <property type="evidence" value="ECO:0007669"/>
    <property type="project" value="InterPro"/>
</dbReference>
<keyword evidence="2" id="KW-0444">Lipid biosynthesis</keyword>
<evidence type="ECO:0000256" key="6">
    <source>
        <dbReference type="ARBA" id="ARBA00023098"/>
    </source>
</evidence>
<evidence type="ECO:0000256" key="4">
    <source>
        <dbReference type="ARBA" id="ARBA00022692"/>
    </source>
</evidence>
<gene>
    <name evidence="10" type="ORF">METZ01_LOCUS450510</name>
</gene>
<evidence type="ECO:0000256" key="7">
    <source>
        <dbReference type="ARBA" id="ARBA00023136"/>
    </source>
</evidence>
<accession>A0A382ZPX1</accession>
<evidence type="ECO:0000256" key="8">
    <source>
        <dbReference type="ARBA" id="ARBA00023209"/>
    </source>
</evidence>
<dbReference type="Pfam" id="PF02660">
    <property type="entry name" value="G3P_acyltransf"/>
    <property type="match status" value="1"/>
</dbReference>
<dbReference type="SMART" id="SM01207">
    <property type="entry name" value="G3P_acyltransf"/>
    <property type="match status" value="1"/>
</dbReference>
<evidence type="ECO:0000256" key="5">
    <source>
        <dbReference type="ARBA" id="ARBA00022989"/>
    </source>
</evidence>
<feature type="non-terminal residue" evidence="10">
    <location>
        <position position="73"/>
    </location>
</feature>
<keyword evidence="1" id="KW-1003">Cell membrane</keyword>
<dbReference type="EMBL" id="UINC01185781">
    <property type="protein sequence ID" value="SVD97656.1"/>
    <property type="molecule type" value="Genomic_DNA"/>
</dbReference>
<keyword evidence="6" id="KW-0443">Lipid metabolism</keyword>
<keyword evidence="3" id="KW-0808">Transferase</keyword>
<sequence length="73" mass="7842">MELAKFLLLPATAYLVGSFPSAYIWTKLLRKVDIHEVGTGNSGASNVSRSVGNLSGLVVLFFDSLIKGFLPTL</sequence>
<keyword evidence="4" id="KW-0812">Transmembrane</keyword>
<organism evidence="10">
    <name type="scientific">marine metagenome</name>
    <dbReference type="NCBI Taxonomy" id="408172"/>
    <lineage>
        <taxon>unclassified sequences</taxon>
        <taxon>metagenomes</taxon>
        <taxon>ecological metagenomes</taxon>
    </lineage>
</organism>
<dbReference type="PANTHER" id="PTHR30309:SF0">
    <property type="entry name" value="GLYCEROL-3-PHOSPHATE ACYLTRANSFERASE-RELATED"/>
    <property type="match status" value="1"/>
</dbReference>
<dbReference type="AlphaFoldDB" id="A0A382ZPX1"/>
<proteinExistence type="predicted"/>
<dbReference type="GO" id="GO:0008654">
    <property type="term" value="P:phospholipid biosynthetic process"/>
    <property type="evidence" value="ECO:0007669"/>
    <property type="project" value="UniProtKB-KW"/>
</dbReference>
<evidence type="ECO:0000313" key="10">
    <source>
        <dbReference type="EMBL" id="SVD97656.1"/>
    </source>
</evidence>
<evidence type="ECO:0000256" key="1">
    <source>
        <dbReference type="ARBA" id="ARBA00022475"/>
    </source>
</evidence>
<dbReference type="PANTHER" id="PTHR30309">
    <property type="entry name" value="INNER MEMBRANE PROTEIN YGIH"/>
    <property type="match status" value="1"/>
</dbReference>
<evidence type="ECO:0008006" key="11">
    <source>
        <dbReference type="Google" id="ProtNLM"/>
    </source>
</evidence>
<evidence type="ECO:0000256" key="9">
    <source>
        <dbReference type="ARBA" id="ARBA00023264"/>
    </source>
</evidence>
<reference evidence="10" key="1">
    <citation type="submission" date="2018-05" db="EMBL/GenBank/DDBJ databases">
        <authorList>
            <person name="Lanie J.A."/>
            <person name="Ng W.-L."/>
            <person name="Kazmierczak K.M."/>
            <person name="Andrzejewski T.M."/>
            <person name="Davidsen T.M."/>
            <person name="Wayne K.J."/>
            <person name="Tettelin H."/>
            <person name="Glass J.I."/>
            <person name="Rusch D."/>
            <person name="Podicherti R."/>
            <person name="Tsui H.-C.T."/>
            <person name="Winkler M.E."/>
        </authorList>
    </citation>
    <scope>NUCLEOTIDE SEQUENCE</scope>
</reference>
<evidence type="ECO:0000256" key="3">
    <source>
        <dbReference type="ARBA" id="ARBA00022679"/>
    </source>
</evidence>
<keyword evidence="7" id="KW-0472">Membrane</keyword>
<dbReference type="InterPro" id="IPR003811">
    <property type="entry name" value="G3P_acylTferase_PlsY"/>
</dbReference>
<evidence type="ECO:0000256" key="2">
    <source>
        <dbReference type="ARBA" id="ARBA00022516"/>
    </source>
</evidence>
<dbReference type="GO" id="GO:0005886">
    <property type="term" value="C:plasma membrane"/>
    <property type="evidence" value="ECO:0007669"/>
    <property type="project" value="InterPro"/>
</dbReference>
<name>A0A382ZPX1_9ZZZZ</name>